<dbReference type="Pfam" id="PF07705">
    <property type="entry name" value="CARDB"/>
    <property type="match status" value="1"/>
</dbReference>
<dbReference type="SUPFAM" id="SSF53300">
    <property type="entry name" value="vWA-like"/>
    <property type="match status" value="1"/>
</dbReference>
<dbReference type="EMBL" id="JARRAG010000002">
    <property type="protein sequence ID" value="MDG3005537.1"/>
    <property type="molecule type" value="Genomic_DNA"/>
</dbReference>
<dbReference type="InterPro" id="IPR013783">
    <property type="entry name" value="Ig-like_fold"/>
</dbReference>
<dbReference type="InterPro" id="IPR011933">
    <property type="entry name" value="Double_TM_dom"/>
</dbReference>
<proteinExistence type="predicted"/>
<dbReference type="CDD" id="cd00198">
    <property type="entry name" value="vWFA"/>
    <property type="match status" value="1"/>
</dbReference>
<dbReference type="InterPro" id="IPR036465">
    <property type="entry name" value="vWFA_dom_sf"/>
</dbReference>
<sequence length="734" mass="78581">MPTFAPLLALGFANAGLLYGLAAASIPILIHLLNRRKRREVRWAAMRFLTAALAKNQRRIRIEQWLLLALRCLLVALVVGAMAKPFLETFGNVIPGRRTHRVIVMDASMSMAARAGGTTRFDQAKAVAAQLVKDSRRGDAISLVLMGDPPRVVVGDPSPNLDEVRKEVGELTQGQGGVDLAATFEAVERVLEASTISQKELVFLSDLQSTSWRPRNGDAGGDEGLKRAIAKIEARRPRSTVIDLGKAGAGNRAVVGLSASPPVVTPGTTVVVTALVRNFGPSPFQGVRVRLTTDGRVGPEQVVDLPVGEDVPVVFNQQFPAPGDRVVEASIDEDSLPPDDRRLLVATVREAVRVLLVDGDFKTEAFQAETDFLAQALAPGEESGDQPDPMRVEVVPESQLARRDLGAYDVVGLCNVAQFSPVEVKALEDFLEQGGGVVVFGGDQVSAENYNRLLFADGKGVLPASIGETVGDAAKKEAAFRFNPLGFRHPILAAFRNQADPVVAGLTQTQVWSYHKLTIPKDSTAQVALAFDDGDPAVIEAPRRRGKVFQVALPADIGWSNWPAHRSYPPVMHDLVMEAASGRQAERTIRVGRPFDQSFPAAAAGAPVTIIPPGGGGVAVKLKAEGGLARLHYEQTDAAGAYQVKLGPPVATELAFAANPDPAESDPAKLERAGLAERLPGWKFVLLDDGRELARSAASVGRRGELHRPLLFGVLALLMLESFAAWRFGRAGSR</sequence>
<dbReference type="Gene3D" id="3.40.50.880">
    <property type="match status" value="1"/>
</dbReference>
<dbReference type="InterPro" id="IPR029062">
    <property type="entry name" value="Class_I_gatase-like"/>
</dbReference>
<dbReference type="SUPFAM" id="SSF52317">
    <property type="entry name" value="Class I glutamine amidotransferase-like"/>
    <property type="match status" value="1"/>
</dbReference>
<organism evidence="3 4">
    <name type="scientific">Paludisphaera mucosa</name>
    <dbReference type="NCBI Taxonomy" id="3030827"/>
    <lineage>
        <taxon>Bacteria</taxon>
        <taxon>Pseudomonadati</taxon>
        <taxon>Planctomycetota</taxon>
        <taxon>Planctomycetia</taxon>
        <taxon>Isosphaerales</taxon>
        <taxon>Isosphaeraceae</taxon>
        <taxon>Paludisphaera</taxon>
    </lineage>
</organism>
<reference evidence="3 4" key="1">
    <citation type="submission" date="2023-03" db="EMBL/GenBank/DDBJ databases">
        <title>Paludisphaera mucosa sp. nov. a novel planctomycete from northern fen.</title>
        <authorList>
            <person name="Ivanova A."/>
        </authorList>
    </citation>
    <scope>NUCLEOTIDE SEQUENCE [LARGE SCALE GENOMIC DNA]</scope>
    <source>
        <strain evidence="3 4">Pla2</strain>
    </source>
</reference>
<dbReference type="NCBIfam" id="TIGR02226">
    <property type="entry name" value="two_anch"/>
    <property type="match status" value="1"/>
</dbReference>
<feature type="transmembrane region" description="Helical" evidence="1">
    <location>
        <begin position="65"/>
        <end position="83"/>
    </location>
</feature>
<keyword evidence="1" id="KW-0812">Transmembrane</keyword>
<feature type="domain" description="VWFA" evidence="2">
    <location>
        <begin position="98"/>
        <end position="281"/>
    </location>
</feature>
<comment type="caution">
    <text evidence="3">The sequence shown here is derived from an EMBL/GenBank/DDBJ whole genome shotgun (WGS) entry which is preliminary data.</text>
</comment>
<keyword evidence="1" id="KW-1133">Transmembrane helix</keyword>
<dbReference type="PANTHER" id="PTHR37464:SF1">
    <property type="entry name" value="BLL2463 PROTEIN"/>
    <property type="match status" value="1"/>
</dbReference>
<dbReference type="Gene3D" id="3.40.50.410">
    <property type="entry name" value="von Willebrand factor, type A domain"/>
    <property type="match status" value="1"/>
</dbReference>
<evidence type="ECO:0000313" key="3">
    <source>
        <dbReference type="EMBL" id="MDG3005537.1"/>
    </source>
</evidence>
<dbReference type="Pfam" id="PF07584">
    <property type="entry name" value="BatA"/>
    <property type="match status" value="1"/>
</dbReference>
<evidence type="ECO:0000256" key="1">
    <source>
        <dbReference type="SAM" id="Phobius"/>
    </source>
</evidence>
<dbReference type="SMART" id="SM00327">
    <property type="entry name" value="VWA"/>
    <property type="match status" value="1"/>
</dbReference>
<dbReference type="InterPro" id="IPR011635">
    <property type="entry name" value="CARDB"/>
</dbReference>
<name>A0ABT6FDC1_9BACT</name>
<gene>
    <name evidence="3" type="ORF">PZE19_17255</name>
</gene>
<dbReference type="Proteomes" id="UP001216907">
    <property type="component" value="Unassembled WGS sequence"/>
</dbReference>
<protein>
    <submittedName>
        <fullName evidence="3">BatA domain-containing protein</fullName>
    </submittedName>
</protein>
<dbReference type="RefSeq" id="WP_277861869.1">
    <property type="nucleotide sequence ID" value="NZ_JARRAG010000002.1"/>
</dbReference>
<evidence type="ECO:0000313" key="4">
    <source>
        <dbReference type="Proteomes" id="UP001216907"/>
    </source>
</evidence>
<dbReference type="Pfam" id="PF13519">
    <property type="entry name" value="VWA_2"/>
    <property type="match status" value="1"/>
</dbReference>
<dbReference type="InterPro" id="IPR002035">
    <property type="entry name" value="VWF_A"/>
</dbReference>
<keyword evidence="4" id="KW-1185">Reference proteome</keyword>
<dbReference type="PANTHER" id="PTHR37464">
    <property type="entry name" value="BLL2463 PROTEIN"/>
    <property type="match status" value="1"/>
</dbReference>
<accession>A0ABT6FDC1</accession>
<feature type="transmembrane region" description="Helical" evidence="1">
    <location>
        <begin position="12"/>
        <end position="33"/>
    </location>
</feature>
<dbReference type="Gene3D" id="2.60.40.10">
    <property type="entry name" value="Immunoglobulins"/>
    <property type="match status" value="1"/>
</dbReference>
<evidence type="ECO:0000259" key="2">
    <source>
        <dbReference type="SMART" id="SM00327"/>
    </source>
</evidence>
<dbReference type="InterPro" id="IPR024163">
    <property type="entry name" value="Aerotolerance_reg_N"/>
</dbReference>
<keyword evidence="1" id="KW-0472">Membrane</keyword>